<comment type="caution">
    <text evidence="5">The sequence shown here is derived from an EMBL/GenBank/DDBJ whole genome shotgun (WGS) entry which is preliminary data.</text>
</comment>
<comment type="similarity">
    <text evidence="1">Belongs to the ATP-dependent AMP-binding enzyme family.</text>
</comment>
<dbReference type="OrthoDB" id="8185589at2"/>
<evidence type="ECO:0000259" key="3">
    <source>
        <dbReference type="Pfam" id="PF00501"/>
    </source>
</evidence>
<dbReference type="PANTHER" id="PTHR43201">
    <property type="entry name" value="ACYL-COA SYNTHETASE"/>
    <property type="match status" value="1"/>
</dbReference>
<feature type="domain" description="AMP-dependent synthetase/ligase" evidence="3">
    <location>
        <begin position="16"/>
        <end position="389"/>
    </location>
</feature>
<proteinExistence type="inferred from homology"/>
<dbReference type="Pfam" id="PF00501">
    <property type="entry name" value="AMP-binding"/>
    <property type="match status" value="1"/>
</dbReference>
<dbReference type="InterPro" id="IPR020845">
    <property type="entry name" value="AMP-binding_CS"/>
</dbReference>
<dbReference type="Gene3D" id="3.40.50.12780">
    <property type="entry name" value="N-terminal domain of ligase-like"/>
    <property type="match status" value="1"/>
</dbReference>
<dbReference type="PANTHER" id="PTHR43201:SF5">
    <property type="entry name" value="MEDIUM-CHAIN ACYL-COA LIGASE ACSF2, MITOCHONDRIAL"/>
    <property type="match status" value="1"/>
</dbReference>
<keyword evidence="2" id="KW-0436">Ligase</keyword>
<evidence type="ECO:0000259" key="4">
    <source>
        <dbReference type="Pfam" id="PF13193"/>
    </source>
</evidence>
<dbReference type="Gene3D" id="3.30.300.30">
    <property type="match status" value="1"/>
</dbReference>
<dbReference type="AlphaFoldDB" id="A0A512N989"/>
<evidence type="ECO:0000313" key="5">
    <source>
        <dbReference type="EMBL" id="GEP55493.1"/>
    </source>
</evidence>
<dbReference type="GO" id="GO:0031956">
    <property type="term" value="F:medium-chain fatty acid-CoA ligase activity"/>
    <property type="evidence" value="ECO:0007669"/>
    <property type="project" value="TreeGrafter"/>
</dbReference>
<name>A0A512N989_9HYPH</name>
<organism evidence="5 6">
    <name type="scientific">Reyranella soli</name>
    <dbReference type="NCBI Taxonomy" id="1230389"/>
    <lineage>
        <taxon>Bacteria</taxon>
        <taxon>Pseudomonadati</taxon>
        <taxon>Pseudomonadota</taxon>
        <taxon>Alphaproteobacteria</taxon>
        <taxon>Hyphomicrobiales</taxon>
        <taxon>Reyranellaceae</taxon>
        <taxon>Reyranella</taxon>
    </lineage>
</organism>
<dbReference type="Proteomes" id="UP000321058">
    <property type="component" value="Unassembled WGS sequence"/>
</dbReference>
<keyword evidence="6" id="KW-1185">Reference proteome</keyword>
<dbReference type="Pfam" id="PF13193">
    <property type="entry name" value="AMP-binding_C"/>
    <property type="match status" value="1"/>
</dbReference>
<dbReference type="PROSITE" id="PS00455">
    <property type="entry name" value="AMP_BINDING"/>
    <property type="match status" value="1"/>
</dbReference>
<evidence type="ECO:0000256" key="2">
    <source>
        <dbReference type="ARBA" id="ARBA00022598"/>
    </source>
</evidence>
<evidence type="ECO:0000256" key="1">
    <source>
        <dbReference type="ARBA" id="ARBA00006432"/>
    </source>
</evidence>
<reference evidence="5 6" key="1">
    <citation type="submission" date="2019-07" db="EMBL/GenBank/DDBJ databases">
        <title>Whole genome shotgun sequence of Reyranella soli NBRC 108950.</title>
        <authorList>
            <person name="Hosoyama A."/>
            <person name="Uohara A."/>
            <person name="Ohji S."/>
            <person name="Ichikawa N."/>
        </authorList>
    </citation>
    <scope>NUCLEOTIDE SEQUENCE [LARGE SCALE GENOMIC DNA]</scope>
    <source>
        <strain evidence="5 6">NBRC 108950</strain>
    </source>
</reference>
<dbReference type="SUPFAM" id="SSF56801">
    <property type="entry name" value="Acetyl-CoA synthetase-like"/>
    <property type="match status" value="1"/>
</dbReference>
<evidence type="ECO:0000313" key="6">
    <source>
        <dbReference type="Proteomes" id="UP000321058"/>
    </source>
</evidence>
<dbReference type="EMBL" id="BKAJ01000038">
    <property type="protein sequence ID" value="GEP55493.1"/>
    <property type="molecule type" value="Genomic_DNA"/>
</dbReference>
<feature type="domain" description="AMP-binding enzyme C-terminal" evidence="4">
    <location>
        <begin position="440"/>
        <end position="512"/>
    </location>
</feature>
<dbReference type="RefSeq" id="WP_147149577.1">
    <property type="nucleotide sequence ID" value="NZ_BKAJ01000038.1"/>
</dbReference>
<dbReference type="GO" id="GO:0006631">
    <property type="term" value="P:fatty acid metabolic process"/>
    <property type="evidence" value="ECO:0007669"/>
    <property type="project" value="TreeGrafter"/>
</dbReference>
<dbReference type="InterPro" id="IPR025110">
    <property type="entry name" value="AMP-bd_C"/>
</dbReference>
<dbReference type="InterPro" id="IPR045851">
    <property type="entry name" value="AMP-bd_C_sf"/>
</dbReference>
<accession>A0A512N989</accession>
<dbReference type="InterPro" id="IPR042099">
    <property type="entry name" value="ANL_N_sf"/>
</dbReference>
<dbReference type="InterPro" id="IPR000873">
    <property type="entry name" value="AMP-dep_synth/lig_dom"/>
</dbReference>
<gene>
    <name evidence="5" type="ORF">RSO01_26590</name>
</gene>
<sequence length="540" mass="58084">MSLAHPAADVWTLLADVADETPDAPAFIHGERRLSFAELLECSARAAQGLSDLGVGPGDRVALWLPNIPAYPILYFACARLGAIAVAVNTRYRAVEVADIVGRSGAKVLACAPAFRRIDFLSILAGIEHEALDRLAAIVTIGETPEPVPPAIEHRRRVPFDRLLSRPQFAGNHASARAPCNIFTTSGTTSSPKFVLHRQGAIAGHAQQVARSFGFTAPETLSLAILPLCGVFGFNQTLATLAAGKPSVLVESYEIEEIARLITEHKPTTMFGSDDMYQRLMELMPGRWPFRSIKWAGYAAFNASLEDLPERAQPRGLRLVGLYGMSEVQALYSRQPLNLPVAKRKAGGGVPVSPLAHVRVRDPETGELLKPGQPGMLEMAGPSLMVGYYGNEQATAAAMTPDGYVRTGDLGQLDGRGGFTYLSRMGDVLRLSGFLVNPLEIEMHIQKVPGITGCQTVAVPRPEGVRAVAFVILEPGAALDEAATIAHCKLGLANYKVPMRIFPIDDFPKTPSPNGFKIQRTKLREMAETLLGSAGLRPAS</sequence>
<protein>
    <submittedName>
        <fullName evidence="5">Acyl-CoA synthetase</fullName>
    </submittedName>
</protein>